<dbReference type="EMBL" id="CP103300">
    <property type="protein sequence ID" value="UYM14864.1"/>
    <property type="molecule type" value="Genomic_DNA"/>
</dbReference>
<dbReference type="Pfam" id="PF00498">
    <property type="entry name" value="FHA"/>
    <property type="match status" value="1"/>
</dbReference>
<dbReference type="RefSeq" id="WP_262596584.1">
    <property type="nucleotide sequence ID" value="NZ_CP103300.1"/>
</dbReference>
<evidence type="ECO:0000313" key="3">
    <source>
        <dbReference type="EMBL" id="UYM14864.1"/>
    </source>
</evidence>
<dbReference type="SMART" id="SM00240">
    <property type="entry name" value="FHA"/>
    <property type="match status" value="1"/>
</dbReference>
<dbReference type="Gene3D" id="2.60.200.20">
    <property type="match status" value="1"/>
</dbReference>
<dbReference type="CDD" id="cd00060">
    <property type="entry name" value="FHA"/>
    <property type="match status" value="1"/>
</dbReference>
<accession>A0ABY6GQ39</accession>
<evidence type="ECO:0000313" key="4">
    <source>
        <dbReference type="Proteomes" id="UP001163255"/>
    </source>
</evidence>
<evidence type="ECO:0000256" key="1">
    <source>
        <dbReference type="SAM" id="MobiDB-lite"/>
    </source>
</evidence>
<evidence type="ECO:0000259" key="2">
    <source>
        <dbReference type="PROSITE" id="PS50006"/>
    </source>
</evidence>
<dbReference type="PROSITE" id="PS50006">
    <property type="entry name" value="FHA_DOMAIN"/>
    <property type="match status" value="1"/>
</dbReference>
<feature type="domain" description="FHA" evidence="2">
    <location>
        <begin position="26"/>
        <end position="76"/>
    </location>
</feature>
<dbReference type="SUPFAM" id="SSF49879">
    <property type="entry name" value="SMAD/FHA domain"/>
    <property type="match status" value="1"/>
</dbReference>
<gene>
    <name evidence="3" type="ORF">NX720_18510</name>
</gene>
<reference evidence="3" key="1">
    <citation type="submission" date="2022-10" db="EMBL/GenBank/DDBJ databases">
        <title>Completed Genome Sequence of two octocoral isolated bacterium, Endozoicomonas euniceicola EF212T and Endozoicomonas gorgoniicola PS125T.</title>
        <authorList>
            <person name="Chiou Y.-J."/>
            <person name="Chen Y.-H."/>
        </authorList>
    </citation>
    <scope>NUCLEOTIDE SEQUENCE</scope>
    <source>
        <strain evidence="3">EF212</strain>
    </source>
</reference>
<feature type="region of interest" description="Disordered" evidence="1">
    <location>
        <begin position="141"/>
        <end position="168"/>
    </location>
</feature>
<dbReference type="InterPro" id="IPR000253">
    <property type="entry name" value="FHA_dom"/>
</dbReference>
<proteinExistence type="predicted"/>
<sequence length="360" mass="40523">MQFMIINVPAGEQVASLSHSLNADELLIGQSESCQIRLPDRQNQVAEQHARLTREGPLWYVENLSDRPLHLNQVEVPTQASQRLLLSDADILSCGGYQLVASDFTPWLNATDRTGKPELTATEDQDPVPEQYALAPTIDGEEDEEALDDPFAREPASAGNQSDSGDVDVAVSADDKPLVELALTTNLRRTVEGSFTSPENHTPLIDVLSEPNDLDDDWSIHRGLWYGKITQPQESFYSPLTASTPGTPAKQQRSICKAMLTALDQAIKDFCPDHLSEQFMQSITSTSLAGDIRRTRRIRQYFRRQTDTPPPDVASGLDFLPRYQRYYQQLMDSKRYRLLFLQRFRQALKEQEQLLGSNDD</sequence>
<organism evidence="3 4">
    <name type="scientific">Endozoicomonas euniceicola</name>
    <dbReference type="NCBI Taxonomy" id="1234143"/>
    <lineage>
        <taxon>Bacteria</taxon>
        <taxon>Pseudomonadati</taxon>
        <taxon>Pseudomonadota</taxon>
        <taxon>Gammaproteobacteria</taxon>
        <taxon>Oceanospirillales</taxon>
        <taxon>Endozoicomonadaceae</taxon>
        <taxon>Endozoicomonas</taxon>
    </lineage>
</organism>
<dbReference type="Proteomes" id="UP001163255">
    <property type="component" value="Chromosome"/>
</dbReference>
<dbReference type="InterPro" id="IPR008984">
    <property type="entry name" value="SMAD_FHA_dom_sf"/>
</dbReference>
<name>A0ABY6GQ39_9GAMM</name>
<keyword evidence="4" id="KW-1185">Reference proteome</keyword>
<protein>
    <submittedName>
        <fullName evidence="3">FHA domain-containing protein</fullName>
    </submittedName>
</protein>